<dbReference type="InterPro" id="IPR011989">
    <property type="entry name" value="ARM-like"/>
</dbReference>
<reference evidence="13" key="1">
    <citation type="submission" date="2017-01" db="EMBL/GenBank/DDBJ databases">
        <authorList>
            <person name="Wang Y."/>
            <person name="White M."/>
            <person name="Kvist S."/>
            <person name="Moncalvo J.-M."/>
        </authorList>
    </citation>
    <scope>NUCLEOTIDE SEQUENCE [LARGE SCALE GENOMIC DNA]</scope>
    <source>
        <strain evidence="13">ID-206-W2</strain>
    </source>
</reference>
<evidence type="ECO:0000256" key="1">
    <source>
        <dbReference type="ARBA" id="ARBA00004123"/>
    </source>
</evidence>
<dbReference type="Gene3D" id="1.25.10.10">
    <property type="entry name" value="Leucine-rich Repeat Variant"/>
    <property type="match status" value="1"/>
</dbReference>
<dbReference type="OrthoDB" id="951172at2759"/>
<evidence type="ECO:0000313" key="13">
    <source>
        <dbReference type="Proteomes" id="UP000187429"/>
    </source>
</evidence>
<dbReference type="InterPro" id="IPR040122">
    <property type="entry name" value="Importin_beta"/>
</dbReference>
<feature type="compositionally biased region" description="Low complexity" evidence="9">
    <location>
        <begin position="346"/>
        <end position="356"/>
    </location>
</feature>
<keyword evidence="13" id="KW-1185">Reference proteome</keyword>
<gene>
    <name evidence="12" type="ORF">AYI69_g6313</name>
</gene>
<evidence type="ECO:0000256" key="9">
    <source>
        <dbReference type="SAM" id="MobiDB-lite"/>
    </source>
</evidence>
<dbReference type="InterPro" id="IPR001494">
    <property type="entry name" value="Importin-beta_N"/>
</dbReference>
<dbReference type="Pfam" id="PF13513">
    <property type="entry name" value="HEAT_EZ"/>
    <property type="match status" value="1"/>
</dbReference>
<protein>
    <submittedName>
        <fullName evidence="12">Transportin-1</fullName>
    </submittedName>
</protein>
<evidence type="ECO:0000256" key="4">
    <source>
        <dbReference type="ARBA" id="ARBA00022490"/>
    </source>
</evidence>
<dbReference type="AlphaFoldDB" id="A0A1R1Y0G7"/>
<dbReference type="GO" id="GO:0031981">
    <property type="term" value="C:nuclear lumen"/>
    <property type="evidence" value="ECO:0007669"/>
    <property type="project" value="UniProtKB-ARBA"/>
</dbReference>
<comment type="subcellular location">
    <subcellularLocation>
        <location evidence="2">Cytoplasm</location>
    </subcellularLocation>
    <subcellularLocation>
        <location evidence="1">Nucleus</location>
    </subcellularLocation>
</comment>
<organism evidence="12 13">
    <name type="scientific">Smittium culicis</name>
    <dbReference type="NCBI Taxonomy" id="133412"/>
    <lineage>
        <taxon>Eukaryota</taxon>
        <taxon>Fungi</taxon>
        <taxon>Fungi incertae sedis</taxon>
        <taxon>Zoopagomycota</taxon>
        <taxon>Kickxellomycotina</taxon>
        <taxon>Harpellomycetes</taxon>
        <taxon>Harpellales</taxon>
        <taxon>Legeriomycetaceae</taxon>
        <taxon>Smittium</taxon>
    </lineage>
</organism>
<keyword evidence="3" id="KW-0813">Transport</keyword>
<keyword evidence="4" id="KW-0963">Cytoplasm</keyword>
<dbReference type="GO" id="GO:0031267">
    <property type="term" value="F:small GTPase binding"/>
    <property type="evidence" value="ECO:0007669"/>
    <property type="project" value="InterPro"/>
</dbReference>
<feature type="region of interest" description="Disordered" evidence="9">
    <location>
        <begin position="327"/>
        <end position="372"/>
    </location>
</feature>
<evidence type="ECO:0000259" key="10">
    <source>
        <dbReference type="Pfam" id="PF03810"/>
    </source>
</evidence>
<dbReference type="FunFam" id="1.25.10.10:FF:000028">
    <property type="entry name" value="Transportin-1 isoform 1"/>
    <property type="match status" value="1"/>
</dbReference>
<name>A0A1R1Y0G7_9FUNG</name>
<feature type="domain" description="Importin subunit beta-1/Transportin-1-like TPR repeats" evidence="11">
    <location>
        <begin position="482"/>
        <end position="711"/>
    </location>
</feature>
<evidence type="ECO:0000313" key="12">
    <source>
        <dbReference type="EMBL" id="OMJ20196.1"/>
    </source>
</evidence>
<evidence type="ECO:0000256" key="6">
    <source>
        <dbReference type="ARBA" id="ARBA00022927"/>
    </source>
</evidence>
<dbReference type="EMBL" id="LSSM01002822">
    <property type="protein sequence ID" value="OMJ20196.1"/>
    <property type="molecule type" value="Genomic_DNA"/>
</dbReference>
<dbReference type="InterPro" id="IPR016024">
    <property type="entry name" value="ARM-type_fold"/>
</dbReference>
<dbReference type="InterPro" id="IPR058584">
    <property type="entry name" value="IMB1_TNPO1-like_TPR"/>
</dbReference>
<sequence length="854" mass="96193">MDWQPQENDLSQLIQLLFNTQSHNNEVQQENNMKLQELQRVPDFINYLVFVLTKMSEQPPEIRAVAGLLLKNAVAKDFNKYNQADLAYLKAQALSSFGDRDVLVRHTLGTVISTIVILGGIENWPQALSQLFLGLDSSDFNIVEGSWDTLRKICEDERTNLEVTLDNGQRPLDLMIPKFLPFFSSENSILRIHSISTMNSFLQLKSEAIQQYLDVYISELFKRAHDTDNEVRKCVCRAIVGLLEIRPDKLVPEINNVVDYMIFSTQSDDLDLAMEACEFWLSFCDLTDLLDHLKPHLNRLIPLLLDKMQYSEQDLINLNVEENDSVVPDMSQDIKPRHHKSRLQGVSNDNNLQNQNSDDDESDDDYDDDDDDDDVYSEWNLRKCAAASLDILSTVFKNDILPFALPVLNSALSSQDWVKLESGILAIGAIAEGCSSGIESHLPSLLPLLINGCSDKHYLIRSISCWTCSRYSEWVVRPENNQYFQQLLSALLKAMLDHNKKVQEAACSAFATLEEDAGSLLSPYIENILETIIYAFSKYQHKNLIILYDSIGTLAEAVGSDLANPKYIEALMPHLMSRLATISTNFGLGHDDYDTFSFLECLSSISIAYGPAFESFASPCFYHCINMIQETLRQYQLELSGQDDQDYDKDLINVSLDFISAIIQALGSNSSKLITEDPDAPLLQLVGVCMNDSSPDVRQSAFALLGDLSQYCWDLIEKHVPFYMQHLIPQVDPQATFVNVTNNAVWSAGEIALRSKNQNFEPFVTPLIERLLLILNNPDSAVPLQENCAIAIGRIGFCSPQILAPIVESFVERWCSVLKNITDVNEKNSALQGMLNVVSSFGPDAKAELERRIL</sequence>
<accession>A0A1R1Y0G7</accession>
<keyword evidence="6" id="KW-0653">Protein transport</keyword>
<evidence type="ECO:0000256" key="5">
    <source>
        <dbReference type="ARBA" id="ARBA00022737"/>
    </source>
</evidence>
<dbReference type="SUPFAM" id="SSF48371">
    <property type="entry name" value="ARM repeat"/>
    <property type="match status" value="1"/>
</dbReference>
<dbReference type="GO" id="GO:0005737">
    <property type="term" value="C:cytoplasm"/>
    <property type="evidence" value="ECO:0007669"/>
    <property type="project" value="UniProtKB-SubCell"/>
</dbReference>
<proteinExistence type="inferred from homology"/>
<feature type="compositionally biased region" description="Acidic residues" evidence="9">
    <location>
        <begin position="357"/>
        <end position="372"/>
    </location>
</feature>
<dbReference type="Pfam" id="PF03810">
    <property type="entry name" value="IBN_N"/>
    <property type="match status" value="1"/>
</dbReference>
<comment type="similarity">
    <text evidence="8">Belongs to the importin beta family. Importin beta-2 subfamily.</text>
</comment>
<evidence type="ECO:0000256" key="7">
    <source>
        <dbReference type="ARBA" id="ARBA00023242"/>
    </source>
</evidence>
<evidence type="ECO:0000256" key="2">
    <source>
        <dbReference type="ARBA" id="ARBA00004496"/>
    </source>
</evidence>
<dbReference type="GO" id="GO:0006606">
    <property type="term" value="P:protein import into nucleus"/>
    <property type="evidence" value="ECO:0007669"/>
    <property type="project" value="InterPro"/>
</dbReference>
<keyword evidence="7" id="KW-0539">Nucleus</keyword>
<evidence type="ECO:0000259" key="11">
    <source>
        <dbReference type="Pfam" id="PF25574"/>
    </source>
</evidence>
<keyword evidence="5" id="KW-0677">Repeat</keyword>
<evidence type="ECO:0000256" key="3">
    <source>
        <dbReference type="ARBA" id="ARBA00022448"/>
    </source>
</evidence>
<dbReference type="Proteomes" id="UP000187429">
    <property type="component" value="Unassembled WGS sequence"/>
</dbReference>
<feature type="domain" description="Importin N-terminal" evidence="10">
    <location>
        <begin position="33"/>
        <end position="98"/>
    </location>
</feature>
<evidence type="ECO:0000256" key="8">
    <source>
        <dbReference type="ARBA" id="ARBA00038423"/>
    </source>
</evidence>
<comment type="caution">
    <text evidence="12">The sequence shown here is derived from an EMBL/GenBank/DDBJ whole genome shotgun (WGS) entry which is preliminary data.</text>
</comment>
<dbReference type="PANTHER" id="PTHR10527">
    <property type="entry name" value="IMPORTIN BETA"/>
    <property type="match status" value="1"/>
</dbReference>
<dbReference type="Pfam" id="PF25574">
    <property type="entry name" value="TPR_IMB1"/>
    <property type="match status" value="1"/>
</dbReference>